<accession>A0A5C3P8Z6</accession>
<evidence type="ECO:0000313" key="2">
    <source>
        <dbReference type="Proteomes" id="UP000308197"/>
    </source>
</evidence>
<dbReference type="InParanoid" id="A0A5C3P8Z6"/>
<proteinExistence type="predicted"/>
<gene>
    <name evidence="1" type="ORF">K466DRAFT_601526</name>
</gene>
<reference evidence="1 2" key="1">
    <citation type="journal article" date="2019" name="Nat. Ecol. Evol.">
        <title>Megaphylogeny resolves global patterns of mushroom evolution.</title>
        <authorList>
            <person name="Varga T."/>
            <person name="Krizsan K."/>
            <person name="Foldi C."/>
            <person name="Dima B."/>
            <person name="Sanchez-Garcia M."/>
            <person name="Sanchez-Ramirez S."/>
            <person name="Szollosi G.J."/>
            <person name="Szarkandi J.G."/>
            <person name="Papp V."/>
            <person name="Albert L."/>
            <person name="Andreopoulos W."/>
            <person name="Angelini C."/>
            <person name="Antonin V."/>
            <person name="Barry K.W."/>
            <person name="Bougher N.L."/>
            <person name="Buchanan P."/>
            <person name="Buyck B."/>
            <person name="Bense V."/>
            <person name="Catcheside P."/>
            <person name="Chovatia M."/>
            <person name="Cooper J."/>
            <person name="Damon W."/>
            <person name="Desjardin D."/>
            <person name="Finy P."/>
            <person name="Geml J."/>
            <person name="Haridas S."/>
            <person name="Hughes K."/>
            <person name="Justo A."/>
            <person name="Karasinski D."/>
            <person name="Kautmanova I."/>
            <person name="Kiss B."/>
            <person name="Kocsube S."/>
            <person name="Kotiranta H."/>
            <person name="LaButti K.M."/>
            <person name="Lechner B.E."/>
            <person name="Liimatainen K."/>
            <person name="Lipzen A."/>
            <person name="Lukacs Z."/>
            <person name="Mihaltcheva S."/>
            <person name="Morgado L.N."/>
            <person name="Niskanen T."/>
            <person name="Noordeloos M.E."/>
            <person name="Ohm R.A."/>
            <person name="Ortiz-Santana B."/>
            <person name="Ovrebo C."/>
            <person name="Racz N."/>
            <person name="Riley R."/>
            <person name="Savchenko A."/>
            <person name="Shiryaev A."/>
            <person name="Soop K."/>
            <person name="Spirin V."/>
            <person name="Szebenyi C."/>
            <person name="Tomsovsky M."/>
            <person name="Tulloss R.E."/>
            <person name="Uehling J."/>
            <person name="Grigoriev I.V."/>
            <person name="Vagvolgyi C."/>
            <person name="Papp T."/>
            <person name="Martin F.M."/>
            <person name="Miettinen O."/>
            <person name="Hibbett D.S."/>
            <person name="Nagy L.G."/>
        </authorList>
    </citation>
    <scope>NUCLEOTIDE SEQUENCE [LARGE SCALE GENOMIC DNA]</scope>
    <source>
        <strain evidence="1 2">HHB13444</strain>
    </source>
</reference>
<name>A0A5C3P8Z6_9APHY</name>
<protein>
    <submittedName>
        <fullName evidence="1">Uncharacterized protein</fullName>
    </submittedName>
</protein>
<dbReference type="Gene3D" id="1.20.1280.50">
    <property type="match status" value="1"/>
</dbReference>
<dbReference type="AlphaFoldDB" id="A0A5C3P8Z6"/>
<dbReference type="Proteomes" id="UP000308197">
    <property type="component" value="Unassembled WGS sequence"/>
</dbReference>
<dbReference type="STRING" id="1314778.A0A5C3P8Z6"/>
<organism evidence="1 2">
    <name type="scientific">Polyporus arcularius HHB13444</name>
    <dbReference type="NCBI Taxonomy" id="1314778"/>
    <lineage>
        <taxon>Eukaryota</taxon>
        <taxon>Fungi</taxon>
        <taxon>Dikarya</taxon>
        <taxon>Basidiomycota</taxon>
        <taxon>Agaricomycotina</taxon>
        <taxon>Agaricomycetes</taxon>
        <taxon>Polyporales</taxon>
        <taxon>Polyporaceae</taxon>
        <taxon>Polyporus</taxon>
    </lineage>
</organism>
<sequence length="614" mass="68019">MTVEEALYSATVEYQRAGRYMSVDSVRRSIHCASRLIADLQQHLNDFAPVHRLPPELLSSVFTLATHIPRRHENIFHFDTDPAAVYSRGRNNPTSHVTTITQICRRWRTVALSTPALWTFISASPSSDQYHAYLERSLSLPLSIFLDAGVAGLEDALSHIAPRLSRLDLTITTQPIDTVKPSILCIDAPQIRCATLLCSRDLFPYTLDEGGPDIHWVELFGRRESLLEALALALRTNWLPGNTFTHLTHLLLSCNMLISGTSRSGILALLNNTPRLEFLHIIHLGFNVAPGTSSVVLAHLRSLVIDTSISSSLLHFFARLSIPAHTPVAVLNTIEGGNAPLLDQLSPTTSLHIYTRGLTVQVVAKSASRDFLLQWDGGLGGWDHEFAPEVNKLITLSTVTSLKIALDTEEAIDLIGVLSELTQVSDLEMFTYYIGSSEASHPQHEDVLINIAIAGCCPALSRMTLTLHQPFKIPPSVISAATEVCRRRARTEKPIRRVVVQSCSRGSPPTAEETNFFRSTFAPYVEEVELLCVEPPPIGTSEPFTYWMVDDAEKHWSLYHRGKPTFLGPAVWEADSSNCWTAPRRERSMPLPLSLLNHSVPTSSITPYEGYTAT</sequence>
<keyword evidence="2" id="KW-1185">Reference proteome</keyword>
<evidence type="ECO:0000313" key="1">
    <source>
        <dbReference type="EMBL" id="TFK85038.1"/>
    </source>
</evidence>
<dbReference type="EMBL" id="ML211278">
    <property type="protein sequence ID" value="TFK85038.1"/>
    <property type="molecule type" value="Genomic_DNA"/>
</dbReference>